<feature type="transmembrane region" description="Helical" evidence="6">
    <location>
        <begin position="385"/>
        <end position="406"/>
    </location>
</feature>
<dbReference type="Proteomes" id="UP000722485">
    <property type="component" value="Unassembled WGS sequence"/>
</dbReference>
<keyword evidence="4 6" id="KW-0472">Membrane</keyword>
<sequence>MKQLPDFEVICHAKDDLRLEVDPCLEGLHRALPDISRLAISSSDKPALGPIDSDADVPGHPPALATPALANLTLFQGLNTDYGVIHRVMASSLSIRDTLKNLPCFSGIRDTEVVLAHLDNSITQIGHLARDPNCLLAKWNYVAWQDSESYQMEQRIRDERPHSLELTKDQDPMKHASDHERYWHFTYPCRPFDLLREDPRTKMTQQSSTEVVLLIFDTNIDGVTHAKVFFDVPRYHMIMKLEFNKWTAQERKEKRSYNLRPIVSSTDPEQKAPPTTRARFISHLEARIEREPENARHDIKLTIRSTLAELVIEDEMAWLVALNRALDDVERSLDSDKTLRSFLRTWRGTFGTSRNRLINQPFFFIPLALVAGIFGMNINEFETKLAYWHWILASITATTLTYTILYRGEIVRFLFGIPKAIKSLNLSKISSLFLLILTYITRVTYNIPRAFNISIRNNMRRSHVRRVAPAFVPFIVFILWILGDLAITGVGVWKIMTSSLSLGAKAQSNAVPQGCKLPPRSPPVSGAQHQASVIRHLVEEMREMADAQARTPAAEASRRIRVCLTPRRAALRCAAESRGPEISSTADGRRQDNTAQRSTAQRAGEREKRQTGGFPARPVFRQSPDARLVTPPPVSSTSNASPSITVAPSAVCDPTQGPAPAAAPSAAAG</sequence>
<dbReference type="SUPFAM" id="SSF144083">
    <property type="entry name" value="Magnesium transport protein CorA, transmembrane region"/>
    <property type="match status" value="1"/>
</dbReference>
<dbReference type="AlphaFoldDB" id="A0A9P5L7H2"/>
<proteinExistence type="predicted"/>
<gene>
    <name evidence="7" type="ORF">G7Z17_g10167</name>
</gene>
<comment type="caution">
    <text evidence="7">The sequence shown here is derived from an EMBL/GenBank/DDBJ whole genome shotgun (WGS) entry which is preliminary data.</text>
</comment>
<keyword evidence="3 6" id="KW-1133">Transmembrane helix</keyword>
<feature type="transmembrane region" description="Helical" evidence="6">
    <location>
        <begin position="426"/>
        <end position="445"/>
    </location>
</feature>
<protein>
    <submittedName>
        <fullName evidence="7">Uncharacterized protein</fullName>
    </submittedName>
</protein>
<dbReference type="OrthoDB" id="3231000at2759"/>
<feature type="compositionally biased region" description="Low complexity" evidence="5">
    <location>
        <begin position="658"/>
        <end position="669"/>
    </location>
</feature>
<evidence type="ECO:0000313" key="8">
    <source>
        <dbReference type="Proteomes" id="UP000722485"/>
    </source>
</evidence>
<dbReference type="GO" id="GO:0016020">
    <property type="term" value="C:membrane"/>
    <property type="evidence" value="ECO:0007669"/>
    <property type="project" value="UniProtKB-SubCell"/>
</dbReference>
<feature type="transmembrane region" description="Helical" evidence="6">
    <location>
        <begin position="466"/>
        <end position="493"/>
    </location>
</feature>
<reference evidence="7" key="1">
    <citation type="submission" date="2020-03" db="EMBL/GenBank/DDBJ databases">
        <title>Draft Genome Sequence of Cylindrodendrum hubeiense.</title>
        <authorList>
            <person name="Buettner E."/>
            <person name="Kellner H."/>
        </authorList>
    </citation>
    <scope>NUCLEOTIDE SEQUENCE</scope>
    <source>
        <strain evidence="7">IHI 201604</strain>
    </source>
</reference>
<accession>A0A9P5L7H2</accession>
<evidence type="ECO:0000256" key="5">
    <source>
        <dbReference type="SAM" id="MobiDB-lite"/>
    </source>
</evidence>
<dbReference type="InterPro" id="IPR045863">
    <property type="entry name" value="CorA_TM1_TM2"/>
</dbReference>
<name>A0A9P5L7H2_9HYPO</name>
<dbReference type="EMBL" id="JAANBB010000319">
    <property type="protein sequence ID" value="KAF7544158.1"/>
    <property type="molecule type" value="Genomic_DNA"/>
</dbReference>
<feature type="transmembrane region" description="Helical" evidence="6">
    <location>
        <begin position="361"/>
        <end position="378"/>
    </location>
</feature>
<dbReference type="Gene3D" id="1.20.58.340">
    <property type="entry name" value="Magnesium transport protein CorA, transmembrane region"/>
    <property type="match status" value="1"/>
</dbReference>
<comment type="subcellular location">
    <subcellularLocation>
        <location evidence="1">Membrane</location>
        <topology evidence="1">Multi-pass membrane protein</topology>
    </subcellularLocation>
</comment>
<evidence type="ECO:0000256" key="6">
    <source>
        <dbReference type="SAM" id="Phobius"/>
    </source>
</evidence>
<evidence type="ECO:0000256" key="2">
    <source>
        <dbReference type="ARBA" id="ARBA00022692"/>
    </source>
</evidence>
<evidence type="ECO:0000313" key="7">
    <source>
        <dbReference type="EMBL" id="KAF7544158.1"/>
    </source>
</evidence>
<organism evidence="7 8">
    <name type="scientific">Cylindrodendrum hubeiense</name>
    <dbReference type="NCBI Taxonomy" id="595255"/>
    <lineage>
        <taxon>Eukaryota</taxon>
        <taxon>Fungi</taxon>
        <taxon>Dikarya</taxon>
        <taxon>Ascomycota</taxon>
        <taxon>Pezizomycotina</taxon>
        <taxon>Sordariomycetes</taxon>
        <taxon>Hypocreomycetidae</taxon>
        <taxon>Hypocreales</taxon>
        <taxon>Nectriaceae</taxon>
        <taxon>Cylindrodendrum</taxon>
    </lineage>
</organism>
<evidence type="ECO:0000256" key="1">
    <source>
        <dbReference type="ARBA" id="ARBA00004141"/>
    </source>
</evidence>
<feature type="region of interest" description="Disordered" evidence="5">
    <location>
        <begin position="574"/>
        <end position="669"/>
    </location>
</feature>
<feature type="compositionally biased region" description="Polar residues" evidence="5">
    <location>
        <begin position="635"/>
        <end position="646"/>
    </location>
</feature>
<keyword evidence="8" id="KW-1185">Reference proteome</keyword>
<evidence type="ECO:0000256" key="4">
    <source>
        <dbReference type="ARBA" id="ARBA00023136"/>
    </source>
</evidence>
<evidence type="ECO:0000256" key="3">
    <source>
        <dbReference type="ARBA" id="ARBA00022989"/>
    </source>
</evidence>
<keyword evidence="2 6" id="KW-0812">Transmembrane</keyword>